<name>A0A2S6CK33_9PEZI</name>
<proteinExistence type="predicted"/>
<accession>A0A2S6CK33</accession>
<protein>
    <submittedName>
        <fullName evidence="1">Uncharacterized protein</fullName>
    </submittedName>
</protein>
<keyword evidence="2" id="KW-1185">Reference proteome</keyword>
<dbReference type="AlphaFoldDB" id="A0A2S6CK33"/>
<reference evidence="2" key="1">
    <citation type="journal article" date="2017" name="bioRxiv">
        <title>Conservation of a gene cluster reveals novel cercosporin biosynthetic mechanisms and extends production to the genus Colletotrichum.</title>
        <authorList>
            <person name="de Jonge R."/>
            <person name="Ebert M.K."/>
            <person name="Huitt-Roehl C.R."/>
            <person name="Pal P."/>
            <person name="Suttle J.C."/>
            <person name="Spanner R.E."/>
            <person name="Neubauer J.D."/>
            <person name="Jurick W.M.II."/>
            <person name="Stott K.A."/>
            <person name="Secor G.A."/>
            <person name="Thomma B.P.H.J."/>
            <person name="Van de Peer Y."/>
            <person name="Townsend C.A."/>
            <person name="Bolton M.D."/>
        </authorList>
    </citation>
    <scope>NUCLEOTIDE SEQUENCE [LARGE SCALE GENOMIC DNA]</scope>
    <source>
        <strain evidence="2">CBS538.71</strain>
    </source>
</reference>
<comment type="caution">
    <text evidence="1">The sequence shown here is derived from an EMBL/GenBank/DDBJ whole genome shotgun (WGS) entry which is preliminary data.</text>
</comment>
<sequence length="177" mass="19693">MDAISKKEKYRQLLLSAVETIDQLKELVEQGDPARAQALECALAADEAAIDTMKSAYAHLADGNQAKVDKDYKHAVACHNYSRALVSMPGYLSDSFTKDVEVIAKKPADSIQKATEDHKKKCQDMERAMAARIPVQSQAEYEEGLERLAKAYEEHADDLKEPMEAYNRAVAALFNDN</sequence>
<organism evidence="1 2">
    <name type="scientific">Cercospora berteroae</name>
    <dbReference type="NCBI Taxonomy" id="357750"/>
    <lineage>
        <taxon>Eukaryota</taxon>
        <taxon>Fungi</taxon>
        <taxon>Dikarya</taxon>
        <taxon>Ascomycota</taxon>
        <taxon>Pezizomycotina</taxon>
        <taxon>Dothideomycetes</taxon>
        <taxon>Dothideomycetidae</taxon>
        <taxon>Mycosphaerellales</taxon>
        <taxon>Mycosphaerellaceae</taxon>
        <taxon>Cercospora</taxon>
    </lineage>
</organism>
<evidence type="ECO:0000313" key="1">
    <source>
        <dbReference type="EMBL" id="PPJ60096.1"/>
    </source>
</evidence>
<evidence type="ECO:0000313" key="2">
    <source>
        <dbReference type="Proteomes" id="UP000237631"/>
    </source>
</evidence>
<dbReference type="Proteomes" id="UP000237631">
    <property type="component" value="Unassembled WGS sequence"/>
</dbReference>
<gene>
    <name evidence="1" type="ORF">CBER1_03109</name>
</gene>
<dbReference type="EMBL" id="PNEN01000313">
    <property type="protein sequence ID" value="PPJ60096.1"/>
    <property type="molecule type" value="Genomic_DNA"/>
</dbReference>